<evidence type="ECO:0000313" key="2">
    <source>
        <dbReference type="Proteomes" id="UP000033428"/>
    </source>
</evidence>
<protein>
    <submittedName>
        <fullName evidence="1">Uncharacterized protein</fullName>
    </submittedName>
</protein>
<gene>
    <name evidence="1" type="ORF">OMAG_001820</name>
</gene>
<comment type="caution">
    <text evidence="1">The sequence shown here is derived from an EMBL/GenBank/DDBJ whole genome shotgun (WGS) entry which is preliminary data.</text>
</comment>
<proteinExistence type="predicted"/>
<dbReference type="AlphaFoldDB" id="A0A0F0CM87"/>
<organism evidence="1 2">
    <name type="scientific">Candidatus Omnitrophus magneticus</name>
    <dbReference type="NCBI Taxonomy" id="1609969"/>
    <lineage>
        <taxon>Bacteria</taxon>
        <taxon>Pseudomonadati</taxon>
        <taxon>Candidatus Omnitrophota</taxon>
        <taxon>Candidatus Omnitrophus</taxon>
    </lineage>
</organism>
<keyword evidence="2" id="KW-1185">Reference proteome</keyword>
<name>A0A0F0CM87_9BACT</name>
<accession>A0A0F0CM87</accession>
<reference evidence="1 2" key="1">
    <citation type="submission" date="2015-02" db="EMBL/GenBank/DDBJ databases">
        <title>Single-cell genomics of uncultivated deep-branching MTB reveals a conserved set of magnetosome genes.</title>
        <authorList>
            <person name="Kolinko S."/>
            <person name="Richter M."/>
            <person name="Glockner F.O."/>
            <person name="Brachmann A."/>
            <person name="Schuler D."/>
        </authorList>
    </citation>
    <scope>NUCLEOTIDE SEQUENCE [LARGE SCALE GENOMIC DNA]</scope>
    <source>
        <strain evidence="1">SKK-01</strain>
    </source>
</reference>
<evidence type="ECO:0000313" key="1">
    <source>
        <dbReference type="EMBL" id="KJJ84357.1"/>
    </source>
</evidence>
<dbReference type="Proteomes" id="UP000033428">
    <property type="component" value="Unassembled WGS sequence"/>
</dbReference>
<sequence>MFRFLKGEWRKVFRLLQIVFVFMIITQVSLSDSIECPHDFQSRNSLAIPQNYISPITRVAPFNTGSSADAVIFSSEVLKARLIYNLKESYSDYIDLFFNKIDSSSEYKGIKAILEFSRAVTIPLVWTKKRKLGIESMVGEASLTVIPAIINNVRLYIYLKMKEEKIVSIDVFEEKEHLGQVKELLDKGFISREQGNGLIFSVAQRSGAPMVLDSMDESVLTAKLFFSKLFGADGEKIFNRAAIKDGRIWVEPKGILISGGIVIPEETKKEDRPWQIIEGLIRQVDSKISACVLGEMEGLFKAFIKDGANFASEFFLAQHSDLMIMIKGLTEVLQKAGNEKTLAFDSSVYEYVPVFDDIKHESALYQNTLRKIKNIFMAVSNNEAKRYQNKNMLWKVDLLDVVRMDTKRVEDLWAWLKKEGYIGENGEIEEKFIKLEGYEELVLPEQFSKIKEEVFEILSKAEEEKNTIKFAPKVIKSAEDIDVRELTPCLLPTEIVEIEGGKNKIILNDNFVKVMCKLSEIGMAGPDGDIYETPYDRGERGSRRLGNMWETLLYSTALHVIRGHFRIVKGSVVFNPYEAWAQGERGNKYGFINILSIIYYWFEIVGKHYQFWGMRIEGEVDEYPPYLTRNITREAIMAVKERVGKSLFLEFLDRHIYSGNLKYRETGYTEKEYEKFLYGEDITTESLFYFLARQKQPLTFFEILDIQKKWNNKGSARRYLDIFTKLGIVTVKDNPESKGLDDEKVYKLIPLPSGLMKQVEKDIIKDKINTSYDIYWEASKEAISKVRESLIMLMEPYRVKEIIEEVKKYNIATKTKENPKGEKLYVFLDTSWIPKEQRELEPWTLIWVEDGEETIMGKSAPEVSGFSEFITSFKELKKTGSFELITGNGEELVTKFKDMIKEKKITNYKNVILISERELLYSTELKTFISDTIDKFKQPFVVGVDARDIRDMGEDTTTELSEILAMAIKMARKPKLIADSARVMVQKKNSRFIIVIPKAEKVESFFMNSLYKNNAKIIYSA</sequence>
<dbReference type="EMBL" id="JYNY01000372">
    <property type="protein sequence ID" value="KJJ84357.1"/>
    <property type="molecule type" value="Genomic_DNA"/>
</dbReference>